<accession>A0A0H3CBG0</accession>
<sequence length="223" mass="23675">MGEAILSGERWLKVVSGAMSVFCALVGLVLALMVVALLAGGAIADWKNKSGSWRFGQEGVASVGFERSVEQSCRPGEEPLCAHSNAPTVKSYVSRLLGQLIVQAPLAALAYGLLQACACFAEIARGRLLAQRTVRRLIRFSLAGLIFVLFAPQAGRLAGFVADGAYKMMSLIAGEKSFSFSSYTTHYIGMHGMLSVVYAVTLTIIAVIMAKASTIADDHAQIV</sequence>
<keyword evidence="1" id="KW-0812">Transmembrane</keyword>
<dbReference type="EMBL" id="CP001340">
    <property type="protein sequence ID" value="ACL96845.1"/>
    <property type="molecule type" value="Genomic_DNA"/>
</dbReference>
<reference evidence="2 3" key="1">
    <citation type="journal article" date="2010" name="J. Bacteriol.">
        <title>The genetic basis of laboratory adaptation in Caulobacter crescentus.</title>
        <authorList>
            <person name="Marks M.E."/>
            <person name="Castro-Rojas C.M."/>
            <person name="Teiling C."/>
            <person name="Du L."/>
            <person name="Kapatral V."/>
            <person name="Walunas T.L."/>
            <person name="Crosson S."/>
        </authorList>
    </citation>
    <scope>NUCLEOTIDE SEQUENCE [LARGE SCALE GENOMIC DNA]</scope>
    <source>
        <strain evidence="3">NA1000 / CB15N</strain>
    </source>
</reference>
<keyword evidence="1" id="KW-0472">Membrane</keyword>
<dbReference type="Proteomes" id="UP000001364">
    <property type="component" value="Chromosome"/>
</dbReference>
<dbReference type="RefSeq" id="YP_002518753.1">
    <property type="nucleotide sequence ID" value="NC_011916.1"/>
</dbReference>
<evidence type="ECO:0008006" key="4">
    <source>
        <dbReference type="Google" id="ProtNLM"/>
    </source>
</evidence>
<feature type="transmembrane region" description="Helical" evidence="1">
    <location>
        <begin position="186"/>
        <end position="210"/>
    </location>
</feature>
<feature type="transmembrane region" description="Helical" evidence="1">
    <location>
        <begin position="21"/>
        <end position="44"/>
    </location>
</feature>
<name>A0A0H3CBG0_CAUVN</name>
<keyword evidence="3" id="KW-1185">Reference proteome</keyword>
<evidence type="ECO:0000313" key="2">
    <source>
        <dbReference type="EMBL" id="ACL96845.1"/>
    </source>
</evidence>
<dbReference type="GeneID" id="7332054"/>
<feature type="transmembrane region" description="Helical" evidence="1">
    <location>
        <begin position="100"/>
        <end position="121"/>
    </location>
</feature>
<dbReference type="HOGENOM" id="CLU_1238367_0_0_5"/>
<evidence type="ECO:0000313" key="3">
    <source>
        <dbReference type="Proteomes" id="UP000001364"/>
    </source>
</evidence>
<dbReference type="KEGG" id="ccs:CCNA_03380"/>
<evidence type="ECO:0000256" key="1">
    <source>
        <dbReference type="SAM" id="Phobius"/>
    </source>
</evidence>
<dbReference type="RefSeq" id="WP_010921104.1">
    <property type="nucleotide sequence ID" value="NC_011916.1"/>
</dbReference>
<organism evidence="2 3">
    <name type="scientific">Caulobacter vibrioides (strain NA1000 / CB15N)</name>
    <name type="common">Caulobacter crescentus</name>
    <dbReference type="NCBI Taxonomy" id="565050"/>
    <lineage>
        <taxon>Bacteria</taxon>
        <taxon>Pseudomonadati</taxon>
        <taxon>Pseudomonadota</taxon>
        <taxon>Alphaproteobacteria</taxon>
        <taxon>Caulobacterales</taxon>
        <taxon>Caulobacteraceae</taxon>
        <taxon>Caulobacter</taxon>
    </lineage>
</organism>
<dbReference type="PATRIC" id="fig|565050.3.peg.3294"/>
<gene>
    <name evidence="2" type="ordered locus">CCNA_03380</name>
</gene>
<feature type="transmembrane region" description="Helical" evidence="1">
    <location>
        <begin position="142"/>
        <end position="166"/>
    </location>
</feature>
<dbReference type="AlphaFoldDB" id="A0A0H3CBG0"/>
<keyword evidence="1" id="KW-1133">Transmembrane helix</keyword>
<proteinExistence type="predicted"/>
<protein>
    <recommendedName>
        <fullName evidence="4">DUF2975 domain-containing protein</fullName>
    </recommendedName>
</protein>